<accession>A0ABT5EEK4</accession>
<dbReference type="Proteomes" id="UP001221411">
    <property type="component" value="Unassembled WGS sequence"/>
</dbReference>
<evidence type="ECO:0000313" key="2">
    <source>
        <dbReference type="EMBL" id="MDC0740233.1"/>
    </source>
</evidence>
<evidence type="ECO:0000256" key="1">
    <source>
        <dbReference type="SAM" id="MobiDB-lite"/>
    </source>
</evidence>
<evidence type="ECO:0000313" key="3">
    <source>
        <dbReference type="Proteomes" id="UP001221411"/>
    </source>
</evidence>
<feature type="region of interest" description="Disordered" evidence="1">
    <location>
        <begin position="24"/>
        <end position="100"/>
    </location>
</feature>
<dbReference type="PROSITE" id="PS51257">
    <property type="entry name" value="PROKAR_LIPOPROTEIN"/>
    <property type="match status" value="1"/>
</dbReference>
<gene>
    <name evidence="2" type="ORF">POL67_02670</name>
</gene>
<name>A0ABT5EEK4_9BACT</name>
<reference evidence="2 3" key="1">
    <citation type="submission" date="2022-11" db="EMBL/GenBank/DDBJ databases">
        <title>Minimal conservation of predation-associated metabolite biosynthetic gene clusters underscores biosynthetic potential of Myxococcota including descriptions for ten novel species: Archangium lansinium sp. nov., Myxococcus landrumus sp. nov., Nannocystis bai.</title>
        <authorList>
            <person name="Ahearne A."/>
            <person name="Stevens C."/>
            <person name="Dowd S."/>
        </authorList>
    </citation>
    <scope>NUCLEOTIDE SEQUENCE [LARGE SCALE GENOMIC DNA]</scope>
    <source>
        <strain evidence="2 3">RJM3</strain>
    </source>
</reference>
<feature type="compositionally biased region" description="Gly residues" evidence="1">
    <location>
        <begin position="58"/>
        <end position="98"/>
    </location>
</feature>
<proteinExistence type="predicted"/>
<feature type="compositionally biased region" description="Low complexity" evidence="1">
    <location>
        <begin position="36"/>
        <end position="57"/>
    </location>
</feature>
<keyword evidence="3" id="KW-1185">Reference proteome</keyword>
<organism evidence="2 3">
    <name type="scientific">Polyangium mundeleinium</name>
    <dbReference type="NCBI Taxonomy" id="2995306"/>
    <lineage>
        <taxon>Bacteria</taxon>
        <taxon>Pseudomonadati</taxon>
        <taxon>Myxococcota</taxon>
        <taxon>Polyangia</taxon>
        <taxon>Polyangiales</taxon>
        <taxon>Polyangiaceae</taxon>
        <taxon>Polyangium</taxon>
    </lineage>
</organism>
<sequence>MTKTMQLTMLGAAALMTLGVGCGRGEKPAQSAQRRPTPAFEAAAPAEQGQPSPYYGQGQAGQYGQGQAGQYGQGQAGQGQAGQYGQGQAGQDQGGHAGMGMMSEQEMCSSFVQHSNLRVEDIEGGVAIIASPKAGVDLSTLRGDAIHIAYTMSPPAGEQHAARPTSAAERCALFDLGQMAGRSGLIEQGNEIRILLLAQDASGVPNLRNQTRAFVRQWGQEGVQSGQQKPQD</sequence>
<dbReference type="EMBL" id="JAQNDO010000001">
    <property type="protein sequence ID" value="MDC0740233.1"/>
    <property type="molecule type" value="Genomic_DNA"/>
</dbReference>
<comment type="caution">
    <text evidence="2">The sequence shown here is derived from an EMBL/GenBank/DDBJ whole genome shotgun (WGS) entry which is preliminary data.</text>
</comment>
<dbReference type="RefSeq" id="WP_271915212.1">
    <property type="nucleotide sequence ID" value="NZ_JAQNDO010000001.1"/>
</dbReference>
<protein>
    <recommendedName>
        <fullName evidence="4">Lipoprotein</fullName>
    </recommendedName>
</protein>
<evidence type="ECO:0008006" key="4">
    <source>
        <dbReference type="Google" id="ProtNLM"/>
    </source>
</evidence>